<evidence type="ECO:0000313" key="2">
    <source>
        <dbReference type="EMBL" id="KAK7016939.1"/>
    </source>
</evidence>
<evidence type="ECO:0000313" key="3">
    <source>
        <dbReference type="Proteomes" id="UP001362999"/>
    </source>
</evidence>
<accession>A0AAW0AXK0</accession>
<dbReference type="Gene3D" id="3.30.420.10">
    <property type="entry name" value="Ribonuclease H-like superfamily/Ribonuclease H"/>
    <property type="match status" value="1"/>
</dbReference>
<reference evidence="2 3" key="1">
    <citation type="journal article" date="2024" name="J Genomics">
        <title>Draft genome sequencing and assembly of Favolaschia claudopus CIRM-BRFM 2984 isolated from oak limbs.</title>
        <authorList>
            <person name="Navarro D."/>
            <person name="Drula E."/>
            <person name="Chaduli D."/>
            <person name="Cazenave R."/>
            <person name="Ahrendt S."/>
            <person name="Wang J."/>
            <person name="Lipzen A."/>
            <person name="Daum C."/>
            <person name="Barry K."/>
            <person name="Grigoriev I.V."/>
            <person name="Favel A."/>
            <person name="Rosso M.N."/>
            <person name="Martin F."/>
        </authorList>
    </citation>
    <scope>NUCLEOTIDE SEQUENCE [LARGE SCALE GENOMIC DNA]</scope>
    <source>
        <strain evidence="2 3">CIRM-BRFM 2984</strain>
    </source>
</reference>
<dbReference type="AlphaFoldDB" id="A0AAW0AXK0"/>
<feature type="region of interest" description="Disordered" evidence="1">
    <location>
        <begin position="178"/>
        <end position="213"/>
    </location>
</feature>
<dbReference type="GO" id="GO:0003676">
    <property type="term" value="F:nucleic acid binding"/>
    <property type="evidence" value="ECO:0007669"/>
    <property type="project" value="InterPro"/>
</dbReference>
<comment type="caution">
    <text evidence="2">The sequence shown here is derived from an EMBL/GenBank/DDBJ whole genome shotgun (WGS) entry which is preliminary data.</text>
</comment>
<name>A0AAW0AXK0_9AGAR</name>
<dbReference type="Proteomes" id="UP001362999">
    <property type="component" value="Unassembled WGS sequence"/>
</dbReference>
<feature type="compositionally biased region" description="Acidic residues" evidence="1">
    <location>
        <begin position="184"/>
        <end position="197"/>
    </location>
</feature>
<keyword evidence="3" id="KW-1185">Reference proteome</keyword>
<proteinExistence type="predicted"/>
<organism evidence="2 3">
    <name type="scientific">Favolaschia claudopus</name>
    <dbReference type="NCBI Taxonomy" id="2862362"/>
    <lineage>
        <taxon>Eukaryota</taxon>
        <taxon>Fungi</taxon>
        <taxon>Dikarya</taxon>
        <taxon>Basidiomycota</taxon>
        <taxon>Agaricomycotina</taxon>
        <taxon>Agaricomycetes</taxon>
        <taxon>Agaricomycetidae</taxon>
        <taxon>Agaricales</taxon>
        <taxon>Marasmiineae</taxon>
        <taxon>Mycenaceae</taxon>
        <taxon>Favolaschia</taxon>
    </lineage>
</organism>
<protein>
    <submittedName>
        <fullName evidence="2">Uncharacterized protein</fullName>
    </submittedName>
</protein>
<feature type="non-terminal residue" evidence="2">
    <location>
        <position position="482"/>
    </location>
</feature>
<dbReference type="InterPro" id="IPR036397">
    <property type="entry name" value="RNaseH_sf"/>
</dbReference>
<gene>
    <name evidence="2" type="ORF">R3P38DRAFT_2417242</name>
</gene>
<sequence>MKLKSYLELDPSKRAQWCYVADARFSNHTLKAPKVDTESIVNPFLQTWKVKKSVLNAGLKDMLTVAKKFGVKFAAMTPSKELLMELPMWHHFGEDPSKRHVNNSKSCRCLRQNHGAINMEDAVKISARLTSPSHGEKATCNCLACADDRTRRGCTNPHSCAMTARTKLDKLLPRWDPRKATCTEDSDSDSESEEEDENKITFPRPLPTTKVSDGFRIFTNTPTMSANANPAPRRRGLEARVHASFAGSVTRKNSEIKSVGAGVWLSTGSELNISLKLSEESAPTRQSAETIAALAKIQTTHRGTEVELESERGFVAKAMTKHLRRWEDTGWIGVVNPSPLKALASELNQRTGKTTFIISEDSPGPDAALLLSKAGEVKEEIDEVYMKIRPRNALPGAKLSKLTQSLAYKGIKQMRAPISRKATDENILLVQAAILANFRYQPTPSAIWKKARQREILPNIRNFLWKSIHNAHRIGKYWNHIP</sequence>
<dbReference type="EMBL" id="JAWWNJ010000049">
    <property type="protein sequence ID" value="KAK7016939.1"/>
    <property type="molecule type" value="Genomic_DNA"/>
</dbReference>
<evidence type="ECO:0000256" key="1">
    <source>
        <dbReference type="SAM" id="MobiDB-lite"/>
    </source>
</evidence>